<feature type="compositionally biased region" description="Polar residues" evidence="1">
    <location>
        <begin position="26"/>
        <end position="37"/>
    </location>
</feature>
<organism evidence="2 3">
    <name type="scientific">Synaphobranchus kaupii</name>
    <name type="common">Kaup's arrowtooth eel</name>
    <dbReference type="NCBI Taxonomy" id="118154"/>
    <lineage>
        <taxon>Eukaryota</taxon>
        <taxon>Metazoa</taxon>
        <taxon>Chordata</taxon>
        <taxon>Craniata</taxon>
        <taxon>Vertebrata</taxon>
        <taxon>Euteleostomi</taxon>
        <taxon>Actinopterygii</taxon>
        <taxon>Neopterygii</taxon>
        <taxon>Teleostei</taxon>
        <taxon>Anguilliformes</taxon>
        <taxon>Synaphobranchidae</taxon>
        <taxon>Synaphobranchus</taxon>
    </lineage>
</organism>
<keyword evidence="3" id="KW-1185">Reference proteome</keyword>
<dbReference type="AlphaFoldDB" id="A0A9Q1E9A4"/>
<evidence type="ECO:0000313" key="3">
    <source>
        <dbReference type="Proteomes" id="UP001152622"/>
    </source>
</evidence>
<name>A0A9Q1E9A4_SYNKA</name>
<reference evidence="2" key="1">
    <citation type="journal article" date="2023" name="Science">
        <title>Genome structures resolve the early diversification of teleost fishes.</title>
        <authorList>
            <person name="Parey E."/>
            <person name="Louis A."/>
            <person name="Montfort J."/>
            <person name="Bouchez O."/>
            <person name="Roques C."/>
            <person name="Iampietro C."/>
            <person name="Lluch J."/>
            <person name="Castinel A."/>
            <person name="Donnadieu C."/>
            <person name="Desvignes T."/>
            <person name="Floi Bucao C."/>
            <person name="Jouanno E."/>
            <person name="Wen M."/>
            <person name="Mejri S."/>
            <person name="Dirks R."/>
            <person name="Jansen H."/>
            <person name="Henkel C."/>
            <person name="Chen W.J."/>
            <person name="Zahm M."/>
            <person name="Cabau C."/>
            <person name="Klopp C."/>
            <person name="Thompson A.W."/>
            <person name="Robinson-Rechavi M."/>
            <person name="Braasch I."/>
            <person name="Lecointre G."/>
            <person name="Bobe J."/>
            <person name="Postlethwait J.H."/>
            <person name="Berthelot C."/>
            <person name="Roest Crollius H."/>
            <person name="Guiguen Y."/>
        </authorList>
    </citation>
    <scope>NUCLEOTIDE SEQUENCE</scope>
    <source>
        <strain evidence="2">WJC10195</strain>
    </source>
</reference>
<dbReference type="Proteomes" id="UP001152622">
    <property type="component" value="Chromosome 21"/>
</dbReference>
<sequence length="255" mass="27174">MAVCQFLARRMGHGHPNGSVRSLCTSPTKPGTLAKNNHQAERDPGNPQWPFPLSKVIQLGPLTARPLSPVTSQEEPAFSPSCPRLAKDVLADAAVASLPGPRVWRAGCAVTETGSAVGTAGDLMASKQPRLEECTALSYSCLVQGELNRQWVFSQCLWKRSAHGAISPCVSQQSVRPGKVLSSPPVTEHEMAREPCLRIGTVPLPLPRGARRGAQVAEKPSCPLGQIIICSAVWRRVPGHAPSPRPLPEGRSGLS</sequence>
<accession>A0A9Q1E9A4</accession>
<dbReference type="EMBL" id="JAINUF010000021">
    <property type="protein sequence ID" value="KAJ8334565.1"/>
    <property type="molecule type" value="Genomic_DNA"/>
</dbReference>
<evidence type="ECO:0000313" key="2">
    <source>
        <dbReference type="EMBL" id="KAJ8334565.1"/>
    </source>
</evidence>
<comment type="caution">
    <text evidence="2">The sequence shown here is derived from an EMBL/GenBank/DDBJ whole genome shotgun (WGS) entry which is preliminary data.</text>
</comment>
<evidence type="ECO:0000256" key="1">
    <source>
        <dbReference type="SAM" id="MobiDB-lite"/>
    </source>
</evidence>
<feature type="region of interest" description="Disordered" evidence="1">
    <location>
        <begin position="26"/>
        <end position="47"/>
    </location>
</feature>
<protein>
    <submittedName>
        <fullName evidence="2">Uncharacterized protein</fullName>
    </submittedName>
</protein>
<gene>
    <name evidence="2" type="ORF">SKAU_G00402040</name>
</gene>
<proteinExistence type="predicted"/>